<dbReference type="Gene3D" id="1.10.1410.10">
    <property type="match status" value="1"/>
</dbReference>
<keyword evidence="14" id="KW-1185">Reference proteome</keyword>
<dbReference type="InterPro" id="IPR009097">
    <property type="entry name" value="Cyclic_Pdiesterase"/>
</dbReference>
<feature type="compositionally biased region" description="Basic residues" evidence="9">
    <location>
        <begin position="1135"/>
        <end position="1144"/>
    </location>
</feature>
<evidence type="ECO:0000259" key="10">
    <source>
        <dbReference type="Pfam" id="PF03372"/>
    </source>
</evidence>
<dbReference type="Gene3D" id="3.30.460.10">
    <property type="entry name" value="Beta Polymerase, domain 2"/>
    <property type="match status" value="1"/>
</dbReference>
<dbReference type="Gene3D" id="3.60.10.10">
    <property type="entry name" value="Endonuclease/exonuclease/phosphatase"/>
    <property type="match status" value="1"/>
</dbReference>
<accession>A0A175WAE4</accession>
<evidence type="ECO:0000256" key="1">
    <source>
        <dbReference type="ARBA" id="ARBA00004123"/>
    </source>
</evidence>
<dbReference type="OrthoDB" id="10263155at2759"/>
<dbReference type="Gene3D" id="3.90.1140.10">
    <property type="entry name" value="Cyclic phosphodiesterase"/>
    <property type="match status" value="1"/>
</dbReference>
<keyword evidence="7" id="KW-0067">ATP-binding</keyword>
<dbReference type="Pfam" id="PF04457">
    <property type="entry name" value="MJ1316"/>
    <property type="match status" value="1"/>
</dbReference>
<evidence type="ECO:0000256" key="6">
    <source>
        <dbReference type="ARBA" id="ARBA00022741"/>
    </source>
</evidence>
<keyword evidence="6" id="KW-0547">Nucleotide-binding</keyword>
<feature type="region of interest" description="Disordered" evidence="9">
    <location>
        <begin position="1098"/>
        <end position="1147"/>
    </location>
</feature>
<dbReference type="EC" id="2.7.7.19" evidence="3"/>
<proteinExistence type="inferred from homology"/>
<evidence type="ECO:0000259" key="11">
    <source>
        <dbReference type="Pfam" id="PF04457"/>
    </source>
</evidence>
<evidence type="ECO:0000256" key="9">
    <source>
        <dbReference type="SAM" id="MobiDB-lite"/>
    </source>
</evidence>
<dbReference type="GO" id="GO:0005634">
    <property type="term" value="C:nucleus"/>
    <property type="evidence" value="ECO:0007669"/>
    <property type="project" value="UniProtKB-SubCell"/>
</dbReference>
<evidence type="ECO:0000313" key="14">
    <source>
        <dbReference type="Proteomes" id="UP000078237"/>
    </source>
</evidence>
<comment type="caution">
    <text evidence="13">The sequence shown here is derived from an EMBL/GenBank/DDBJ whole genome shotgun (WGS) entry which is preliminary data.</text>
</comment>
<dbReference type="InterPro" id="IPR040459">
    <property type="entry name" value="MJ1316"/>
</dbReference>
<dbReference type="VEuPathDB" id="FungiDB:MMYC01_203629"/>
<dbReference type="SUPFAM" id="SSF81631">
    <property type="entry name" value="PAP/OAS1 substrate-binding domain"/>
    <property type="match status" value="1"/>
</dbReference>
<evidence type="ECO:0000256" key="8">
    <source>
        <dbReference type="ARBA" id="ARBA00023242"/>
    </source>
</evidence>
<evidence type="ECO:0000259" key="12">
    <source>
        <dbReference type="Pfam" id="PF04928"/>
    </source>
</evidence>
<comment type="similarity">
    <text evidence="2">Belongs to the poly(A) polymerase family.</text>
</comment>
<evidence type="ECO:0000256" key="2">
    <source>
        <dbReference type="ARBA" id="ARBA00010912"/>
    </source>
</evidence>
<dbReference type="GO" id="GO:1990817">
    <property type="term" value="F:poly(A) RNA polymerase activity"/>
    <property type="evidence" value="ECO:0007669"/>
    <property type="project" value="UniProtKB-EC"/>
</dbReference>
<dbReference type="InterPro" id="IPR005135">
    <property type="entry name" value="Endo/exonuclease/phosphatase"/>
</dbReference>
<dbReference type="AlphaFoldDB" id="A0A175WAE4"/>
<dbReference type="GO" id="GO:0006397">
    <property type="term" value="P:mRNA processing"/>
    <property type="evidence" value="ECO:0007669"/>
    <property type="project" value="UniProtKB-KW"/>
</dbReference>
<evidence type="ECO:0000256" key="7">
    <source>
        <dbReference type="ARBA" id="ARBA00022840"/>
    </source>
</evidence>
<protein>
    <recommendedName>
        <fullName evidence="3">polynucleotide adenylyltransferase</fullName>
        <ecNumber evidence="3">2.7.7.19</ecNumber>
    </recommendedName>
</protein>
<dbReference type="SUPFAM" id="SSF56219">
    <property type="entry name" value="DNase I-like"/>
    <property type="match status" value="1"/>
</dbReference>
<dbReference type="InterPro" id="IPR007012">
    <property type="entry name" value="PolA_pol_cen_dom"/>
</dbReference>
<dbReference type="STRING" id="100816.A0A175WAE4"/>
<keyword evidence="4" id="KW-0507">mRNA processing</keyword>
<dbReference type="PANTHER" id="PTHR10682:SF23">
    <property type="entry name" value="POLYNUCLEOTIDE ADENYLYLTRANSFERASE"/>
    <property type="match status" value="1"/>
</dbReference>
<name>A0A175WAE4_9PEZI</name>
<feature type="domain" description="MJ1316 RNA cyclic group end recognition" evidence="11">
    <location>
        <begin position="1160"/>
        <end position="1230"/>
    </location>
</feature>
<sequence>MASSASTPEQTQPQPQPQPESQQPFSLTSHDTALALIPPKHLWPRLDRLRALYDKAYPRWPPHINLVYPFVRPDSLDAAVDRVAASFGNGDVATGDGSGKAGVEVCLNKVGVFTHKRDNTIYLCDGAGNGAARLRETIMEGALGGGGGGAGKKVDDAGYKMHLTVGQSENATAAPHKFLVEKVGLVPALRWTAGEVHVLVRERAAEGASRMRLWGVIKLADGTVERAPAGMREFYGERVEESQEEGEDVGGKDMLQSGLPYYFEEETERWVPFKPSELGADEETPTTLTVASYNVLAEFESPPSEARYPLLVENILAKDAAADALVLQEVTDGFLSFLLADERIRDAYPFCSHGPPDQDDIEPLPSYLNIVVLSKIAFDWEYVSLHRKHKGAVAARFNGIGRLDGATFCPVVLAAVHLSQGLTDGAVAAKKTDIRRITGYLSETYPGHPWILAGDFNATTSTISINAALKKKAISDLTVGHLAGLDALLAEAKLDDAWRVSLTDADVDTDEELPEGEQGATWDPTANTAAAVMASSGANTRPQRYDRILVRSEGLLEVAKFNMFGFPKDTAAGNPDSEPLVASDHWGIRCVMSIEELGDKADGPSEEISSLVVPVHLRKAPQALARAGAVNETLVELGVIPSDDEAAKRKAAFKLLKHVLLETPALDSAEATRPQPTAIVVAVGSYALDVWTSSSDVDVMCIGPFRTSTFFALASQRLHKAAGQGIRIMRRVRANTGTMLEIEVHGIKMDLQYCPATDIAEQWPSVLRTPASDPIWSLSAQTLSKLKAIRDIDYIRRSIPDLAAFRTAHRFIKAWAKSRGIYSARFGFLSGIQISILLARVCKLLARESGPCSVEDILTTFFSHYASFDWATKMAFDPLFHKQRLPYTRTSREPLAILGYFPPALNTALTASVPSTRTLSEEFRRASESLSLAPSWTSFLSASTAAAGFLASYKTYIKLDVQYWGLSLASGAQFLGWLESRCVMLLVDLHRRAPSLHMRMWPARFVERAESDAQLQEQEEQTREYRGSYLIGLEKLDSSQTKEDLQTTLGALQTALSRFETQMRSDERYFDARSCWLNAAAVNKAELSKLNLELDSREWGEYTPGEEEEQEDSDEEEGQMLQDSSDGEEESSSARKSKKNKGGKRAIAVMDIRKDKTKKFRTAADAMNRIRWDPQLDSSDYVVGYEDRFTGAQEKALNTWKTEQTDEEFIPQHRILYFRRRSDGRIVWDRRIRLDELFGSTGKDPDN</sequence>
<keyword evidence="5" id="KW-0808">Transferase</keyword>
<dbReference type="PANTHER" id="PTHR10682">
    <property type="entry name" value="POLY A POLYMERASE"/>
    <property type="match status" value="1"/>
</dbReference>
<dbReference type="Pfam" id="PF04928">
    <property type="entry name" value="PAP_central"/>
    <property type="match status" value="1"/>
</dbReference>
<comment type="subcellular location">
    <subcellularLocation>
        <location evidence="1">Nucleus</location>
    </subcellularLocation>
</comment>
<dbReference type="InterPro" id="IPR011068">
    <property type="entry name" value="NuclTrfase_I-like_C"/>
</dbReference>
<organism evidence="13 14">
    <name type="scientific">Madurella mycetomatis</name>
    <dbReference type="NCBI Taxonomy" id="100816"/>
    <lineage>
        <taxon>Eukaryota</taxon>
        <taxon>Fungi</taxon>
        <taxon>Dikarya</taxon>
        <taxon>Ascomycota</taxon>
        <taxon>Pezizomycotina</taxon>
        <taxon>Sordariomycetes</taxon>
        <taxon>Sordariomycetidae</taxon>
        <taxon>Sordariales</taxon>
        <taxon>Sordariales incertae sedis</taxon>
        <taxon>Madurella</taxon>
    </lineage>
</organism>
<keyword evidence="8" id="KW-0539">Nucleus</keyword>
<dbReference type="SUPFAM" id="SSF55003">
    <property type="entry name" value="PAP/Archaeal CCA-adding enzyme, C-terminal domain"/>
    <property type="match status" value="1"/>
</dbReference>
<dbReference type="Pfam" id="PF03372">
    <property type="entry name" value="Exo_endo_phos"/>
    <property type="match status" value="1"/>
</dbReference>
<dbReference type="Proteomes" id="UP000078237">
    <property type="component" value="Unassembled WGS sequence"/>
</dbReference>
<gene>
    <name evidence="13" type="ORF">MMYC01_203629</name>
</gene>
<feature type="compositionally biased region" description="Low complexity" evidence="9">
    <location>
        <begin position="1"/>
        <end position="24"/>
    </location>
</feature>
<evidence type="ECO:0000256" key="4">
    <source>
        <dbReference type="ARBA" id="ARBA00022664"/>
    </source>
</evidence>
<dbReference type="EMBL" id="LCTW02000064">
    <property type="protein sequence ID" value="KXX80270.1"/>
    <property type="molecule type" value="Genomic_DNA"/>
</dbReference>
<feature type="domain" description="Poly(A) polymerase central" evidence="12">
    <location>
        <begin position="805"/>
        <end position="878"/>
    </location>
</feature>
<dbReference type="Pfam" id="PF13563">
    <property type="entry name" value="2_5_RNA_ligase2"/>
    <property type="match status" value="1"/>
</dbReference>
<evidence type="ECO:0000313" key="13">
    <source>
        <dbReference type="EMBL" id="KXX80270.1"/>
    </source>
</evidence>
<dbReference type="SUPFAM" id="SSF55144">
    <property type="entry name" value="LigT-like"/>
    <property type="match status" value="1"/>
</dbReference>
<dbReference type="GO" id="GO:0003723">
    <property type="term" value="F:RNA binding"/>
    <property type="evidence" value="ECO:0007669"/>
    <property type="project" value="InterPro"/>
</dbReference>
<reference evidence="13 14" key="1">
    <citation type="journal article" date="2016" name="Genome Announc.">
        <title>Genome Sequence of Madurella mycetomatis mm55, Isolated from a Human Mycetoma Case in Sudan.</title>
        <authorList>
            <person name="Smit S."/>
            <person name="Derks M.F."/>
            <person name="Bervoets S."/>
            <person name="Fahal A."/>
            <person name="van Leeuwen W."/>
            <person name="van Belkum A."/>
            <person name="van de Sande W.W."/>
        </authorList>
    </citation>
    <scope>NUCLEOTIDE SEQUENCE [LARGE SCALE GENOMIC DNA]</scope>
    <source>
        <strain evidence="14">mm55</strain>
    </source>
</reference>
<dbReference type="GO" id="GO:0031123">
    <property type="term" value="P:RNA 3'-end processing"/>
    <property type="evidence" value="ECO:0007669"/>
    <property type="project" value="InterPro"/>
</dbReference>
<dbReference type="GO" id="GO:0005524">
    <property type="term" value="F:ATP binding"/>
    <property type="evidence" value="ECO:0007669"/>
    <property type="project" value="UniProtKB-KW"/>
</dbReference>
<dbReference type="SUPFAM" id="SSF81301">
    <property type="entry name" value="Nucleotidyltransferase"/>
    <property type="match status" value="1"/>
</dbReference>
<evidence type="ECO:0000256" key="3">
    <source>
        <dbReference type="ARBA" id="ARBA00012388"/>
    </source>
</evidence>
<dbReference type="InterPro" id="IPR036691">
    <property type="entry name" value="Endo/exonu/phosph_ase_sf"/>
</dbReference>
<feature type="domain" description="Endonuclease/exonuclease/phosphatase" evidence="10">
    <location>
        <begin position="291"/>
        <end position="555"/>
    </location>
</feature>
<dbReference type="InterPro" id="IPR043519">
    <property type="entry name" value="NT_sf"/>
</dbReference>
<feature type="region of interest" description="Disordered" evidence="9">
    <location>
        <begin position="1"/>
        <end position="25"/>
    </location>
</feature>
<evidence type="ECO:0000256" key="5">
    <source>
        <dbReference type="ARBA" id="ARBA00022679"/>
    </source>
</evidence>
<feature type="compositionally biased region" description="Acidic residues" evidence="9">
    <location>
        <begin position="1104"/>
        <end position="1118"/>
    </location>
</feature>